<evidence type="ECO:0000313" key="2">
    <source>
        <dbReference type="Proteomes" id="UP000708208"/>
    </source>
</evidence>
<dbReference type="AlphaFoldDB" id="A0A8J2KW34"/>
<organism evidence="1 2">
    <name type="scientific">Allacma fusca</name>
    <dbReference type="NCBI Taxonomy" id="39272"/>
    <lineage>
        <taxon>Eukaryota</taxon>
        <taxon>Metazoa</taxon>
        <taxon>Ecdysozoa</taxon>
        <taxon>Arthropoda</taxon>
        <taxon>Hexapoda</taxon>
        <taxon>Collembola</taxon>
        <taxon>Symphypleona</taxon>
        <taxon>Sminthuridae</taxon>
        <taxon>Allacma</taxon>
    </lineage>
</organism>
<comment type="caution">
    <text evidence="1">The sequence shown here is derived from an EMBL/GenBank/DDBJ whole genome shotgun (WGS) entry which is preliminary data.</text>
</comment>
<evidence type="ECO:0000313" key="1">
    <source>
        <dbReference type="EMBL" id="CAG7820911.1"/>
    </source>
</evidence>
<gene>
    <name evidence="1" type="ORF">AFUS01_LOCUS31279</name>
</gene>
<proteinExistence type="predicted"/>
<accession>A0A8J2KW34</accession>
<keyword evidence="2" id="KW-1185">Reference proteome</keyword>
<feature type="non-terminal residue" evidence="1">
    <location>
        <position position="1"/>
    </location>
</feature>
<protein>
    <submittedName>
        <fullName evidence="1">Uncharacterized protein</fullName>
    </submittedName>
</protein>
<sequence>DFLGIVSCILAICNCISVRNTPC</sequence>
<dbReference type="EMBL" id="CAJVCH010493958">
    <property type="protein sequence ID" value="CAG7820911.1"/>
    <property type="molecule type" value="Genomic_DNA"/>
</dbReference>
<reference evidence="1" key="1">
    <citation type="submission" date="2021-06" db="EMBL/GenBank/DDBJ databases">
        <authorList>
            <person name="Hodson N. C."/>
            <person name="Mongue J. A."/>
            <person name="Jaron S. K."/>
        </authorList>
    </citation>
    <scope>NUCLEOTIDE SEQUENCE</scope>
</reference>
<name>A0A8J2KW34_9HEXA</name>
<dbReference type="Proteomes" id="UP000708208">
    <property type="component" value="Unassembled WGS sequence"/>
</dbReference>